<dbReference type="EMBL" id="WEGK01000003">
    <property type="protein sequence ID" value="MQY18650.1"/>
    <property type="molecule type" value="Genomic_DNA"/>
</dbReference>
<dbReference type="InterPro" id="IPR004378">
    <property type="entry name" value="F420H2_quin_Rdtase"/>
</dbReference>
<keyword evidence="2" id="KW-1185">Reference proteome</keyword>
<dbReference type="AlphaFoldDB" id="A0A7K0CYZ9"/>
<evidence type="ECO:0000313" key="2">
    <source>
        <dbReference type="Proteomes" id="UP000438448"/>
    </source>
</evidence>
<dbReference type="Pfam" id="PF04075">
    <property type="entry name" value="F420H2_quin_red"/>
    <property type="match status" value="1"/>
</dbReference>
<sequence>MDLPYFGPMSTPDREVSVFPAWLSRIQTRYMNPAVRPLAPYLPGFAVVEHRGRKSGREYSTPVNAFRFDGKLCVALGHGRTDWAKNVLAAGTAEVRILGRRRRIVNPRIVDREEAGPGLPLAARVVGGRVKLFVADFATD</sequence>
<gene>
    <name evidence="1" type="ORF">NRB20_17290</name>
</gene>
<name>A0A7K0CYZ9_9NOCA</name>
<organism evidence="1 2">
    <name type="scientific">Nocardia macrotermitis</name>
    <dbReference type="NCBI Taxonomy" id="2585198"/>
    <lineage>
        <taxon>Bacteria</taxon>
        <taxon>Bacillati</taxon>
        <taxon>Actinomycetota</taxon>
        <taxon>Actinomycetes</taxon>
        <taxon>Mycobacteriales</taxon>
        <taxon>Nocardiaceae</taxon>
        <taxon>Nocardia</taxon>
    </lineage>
</organism>
<evidence type="ECO:0008006" key="3">
    <source>
        <dbReference type="Google" id="ProtNLM"/>
    </source>
</evidence>
<dbReference type="InterPro" id="IPR012349">
    <property type="entry name" value="Split_barrel_FMN-bd"/>
</dbReference>
<accession>A0A7K0CYZ9</accession>
<dbReference type="NCBIfam" id="TIGR00026">
    <property type="entry name" value="hi_GC_TIGR00026"/>
    <property type="match status" value="1"/>
</dbReference>
<evidence type="ECO:0000313" key="1">
    <source>
        <dbReference type="EMBL" id="MQY18650.1"/>
    </source>
</evidence>
<dbReference type="Proteomes" id="UP000438448">
    <property type="component" value="Unassembled WGS sequence"/>
</dbReference>
<dbReference type="GO" id="GO:0016491">
    <property type="term" value="F:oxidoreductase activity"/>
    <property type="evidence" value="ECO:0007669"/>
    <property type="project" value="InterPro"/>
</dbReference>
<comment type="caution">
    <text evidence="1">The sequence shown here is derived from an EMBL/GenBank/DDBJ whole genome shotgun (WGS) entry which is preliminary data.</text>
</comment>
<protein>
    <recommendedName>
        <fullName evidence="3">Nitroreductase</fullName>
    </recommendedName>
</protein>
<dbReference type="Gene3D" id="2.30.110.10">
    <property type="entry name" value="Electron Transport, Fmn-binding Protein, Chain A"/>
    <property type="match status" value="1"/>
</dbReference>
<proteinExistence type="predicted"/>
<reference evidence="1 2" key="1">
    <citation type="submission" date="2019-10" db="EMBL/GenBank/DDBJ databases">
        <title>Nocardia macrotermitis sp. nov. and Nocardia aurantia sp. nov., isolated from the gut of fungus growing-termite Macrotermes natalensis.</title>
        <authorList>
            <person name="Benndorf R."/>
            <person name="Schwitalla J."/>
            <person name="Martin K."/>
            <person name="De Beer W."/>
            <person name="Kaster A.-K."/>
            <person name="Vollmers J."/>
            <person name="Poulsen M."/>
            <person name="Beemelmanns C."/>
        </authorList>
    </citation>
    <scope>NUCLEOTIDE SEQUENCE [LARGE SCALE GENOMIC DNA]</scope>
    <source>
        <strain evidence="1 2">RB20</strain>
    </source>
</reference>